<keyword evidence="4" id="KW-1185">Reference proteome</keyword>
<keyword evidence="1" id="KW-0653">Protein transport</keyword>
<evidence type="ECO:0000313" key="3">
    <source>
        <dbReference type="EMBL" id="OHT00082.1"/>
    </source>
</evidence>
<comment type="similarity">
    <text evidence="1">Belongs to the TIM50 family.</text>
</comment>
<dbReference type="GO" id="GO:0005744">
    <property type="term" value="C:TIM23 mitochondrial import inner membrane translocase complex"/>
    <property type="evidence" value="ECO:0007669"/>
    <property type="project" value="UniProtKB-UniRule"/>
</dbReference>
<comment type="caution">
    <text evidence="3">The sequence shown here is derived from an EMBL/GenBank/DDBJ whole genome shotgun (WGS) entry which is preliminary data.</text>
</comment>
<comment type="subunit">
    <text evidence="1">Component of the TIM23 complex.</text>
</comment>
<keyword evidence="1" id="KW-0809">Transit peptide</keyword>
<evidence type="ECO:0000313" key="4">
    <source>
        <dbReference type="Proteomes" id="UP000179807"/>
    </source>
</evidence>
<keyword evidence="1" id="KW-0811">Translocation</keyword>
<organism evidence="3 4">
    <name type="scientific">Tritrichomonas foetus</name>
    <dbReference type="NCBI Taxonomy" id="1144522"/>
    <lineage>
        <taxon>Eukaryota</taxon>
        <taxon>Metamonada</taxon>
        <taxon>Parabasalia</taxon>
        <taxon>Tritrichomonadida</taxon>
        <taxon>Tritrichomonadidae</taxon>
        <taxon>Tritrichomonas</taxon>
    </lineage>
</organism>
<dbReference type="GO" id="GO:0015031">
    <property type="term" value="P:protein transport"/>
    <property type="evidence" value="ECO:0007669"/>
    <property type="project" value="UniProtKB-KW"/>
</dbReference>
<comment type="subcellular location">
    <subcellularLocation>
        <location evidence="1">Mitochondrion inner membrane</location>
        <topology evidence="1">Single-pass membrane protein</topology>
    </subcellularLocation>
</comment>
<keyword evidence="1" id="KW-0496">Mitochondrion</keyword>
<sequence>MRKRSMKPSIIFDLDETLIHSFPDKQSNTFPVKVKEKYFYVRVRNGAQMTLDWLSIKFNIYIFTSASKEYADQIIDHIAPFIPKENRFYRDSIKYCNRRSFKDISIISRDLSKMLLIDNSRYSGLRQPFNQVVIKPWNGQDNDNILMNELYPVLNEIAEEENLPKSIRRHVLLNKTHGISFISGR</sequence>
<dbReference type="EMBL" id="MLAK01000971">
    <property type="protein sequence ID" value="OHT00082.1"/>
    <property type="molecule type" value="Genomic_DNA"/>
</dbReference>
<dbReference type="RefSeq" id="XP_068353218.1">
    <property type="nucleotide sequence ID" value="XM_068494056.1"/>
</dbReference>
<dbReference type="SUPFAM" id="SSF56784">
    <property type="entry name" value="HAD-like"/>
    <property type="match status" value="1"/>
</dbReference>
<evidence type="ECO:0000259" key="2">
    <source>
        <dbReference type="PROSITE" id="PS50969"/>
    </source>
</evidence>
<dbReference type="Pfam" id="PF03031">
    <property type="entry name" value="NIF"/>
    <property type="match status" value="1"/>
</dbReference>
<comment type="function">
    <text evidence="1">Essential component of the TIM23 complex, a complex that mediates the translocation of transit peptide-containing proteins across the mitochondrial inner membrane.</text>
</comment>
<feature type="domain" description="FCP1 homology" evidence="2">
    <location>
        <begin position="3"/>
        <end position="157"/>
    </location>
</feature>
<gene>
    <name evidence="3" type="ORF">TRFO_08031</name>
</gene>
<dbReference type="OrthoDB" id="28569at2759"/>
<name>A0A1J4JN18_9EUKA</name>
<dbReference type="PROSITE" id="PS50969">
    <property type="entry name" value="FCP1"/>
    <property type="match status" value="1"/>
</dbReference>
<dbReference type="GeneID" id="94828760"/>
<dbReference type="Gene3D" id="3.40.50.1000">
    <property type="entry name" value="HAD superfamily/HAD-like"/>
    <property type="match status" value="1"/>
</dbReference>
<protein>
    <recommendedName>
        <fullName evidence="1">Mitochondrial import inner membrane translocase subunit TIM50</fullName>
    </recommendedName>
</protein>
<dbReference type="SMART" id="SM00577">
    <property type="entry name" value="CPDc"/>
    <property type="match status" value="1"/>
</dbReference>
<reference evidence="3" key="1">
    <citation type="submission" date="2016-10" db="EMBL/GenBank/DDBJ databases">
        <authorList>
            <person name="Benchimol M."/>
            <person name="Almeida L.G."/>
            <person name="Vasconcelos A.T."/>
            <person name="Perreira-Neves A."/>
            <person name="Rosa I.A."/>
            <person name="Tasca T."/>
            <person name="Bogo M.R."/>
            <person name="de Souza W."/>
        </authorList>
    </citation>
    <scope>NUCLEOTIDE SEQUENCE [LARGE SCALE GENOMIC DNA]</scope>
    <source>
        <strain evidence="3">K</strain>
    </source>
</reference>
<accession>A0A1J4JN18</accession>
<evidence type="ECO:0000256" key="1">
    <source>
        <dbReference type="RuleBase" id="RU365079"/>
    </source>
</evidence>
<dbReference type="InterPro" id="IPR036412">
    <property type="entry name" value="HAD-like_sf"/>
</dbReference>
<proteinExistence type="inferred from homology"/>
<dbReference type="InterPro" id="IPR023214">
    <property type="entry name" value="HAD_sf"/>
</dbReference>
<dbReference type="PANTHER" id="PTHR12210">
    <property type="entry name" value="DULLARD PROTEIN PHOSPHATASE"/>
    <property type="match status" value="1"/>
</dbReference>
<dbReference type="InterPro" id="IPR050365">
    <property type="entry name" value="TIM50"/>
</dbReference>
<dbReference type="VEuPathDB" id="TrichDB:TRFO_08031"/>
<dbReference type="CDD" id="cd07521">
    <property type="entry name" value="HAD_FCP1-like"/>
    <property type="match status" value="1"/>
</dbReference>
<dbReference type="InterPro" id="IPR004274">
    <property type="entry name" value="FCP1_dom"/>
</dbReference>
<dbReference type="Proteomes" id="UP000179807">
    <property type="component" value="Unassembled WGS sequence"/>
</dbReference>
<keyword evidence="1" id="KW-0813">Transport</keyword>
<dbReference type="AlphaFoldDB" id="A0A1J4JN18"/>